<protein>
    <submittedName>
        <fullName evidence="2">PEGA domain-containing protein</fullName>
    </submittedName>
</protein>
<dbReference type="Pfam" id="PF00801">
    <property type="entry name" value="PKD"/>
    <property type="match status" value="1"/>
</dbReference>
<dbReference type="SUPFAM" id="SSF49899">
    <property type="entry name" value="Concanavalin A-like lectins/glucanases"/>
    <property type="match status" value="1"/>
</dbReference>
<comment type="caution">
    <text evidence="2">The sequence shown here is derived from an EMBL/GenBank/DDBJ whole genome shotgun (WGS) entry which is preliminary data.</text>
</comment>
<dbReference type="InterPro" id="IPR013320">
    <property type="entry name" value="ConA-like_dom_sf"/>
</dbReference>
<organism evidence="2 3">
    <name type="scientific">candidate division WOR-3 bacterium</name>
    <dbReference type="NCBI Taxonomy" id="2052148"/>
    <lineage>
        <taxon>Bacteria</taxon>
        <taxon>Bacteria division WOR-3</taxon>
    </lineage>
</organism>
<dbReference type="Gene3D" id="2.60.120.200">
    <property type="match status" value="1"/>
</dbReference>
<dbReference type="InterPro" id="IPR013783">
    <property type="entry name" value="Ig-like_fold"/>
</dbReference>
<dbReference type="Pfam" id="PF08308">
    <property type="entry name" value="PEGA"/>
    <property type="match status" value="2"/>
</dbReference>
<name>A0A9D5K8L0_UNCW3</name>
<dbReference type="PANTHER" id="PTHR36194">
    <property type="entry name" value="S-LAYER-LIKE PROTEIN"/>
    <property type="match status" value="1"/>
</dbReference>
<dbReference type="InterPro" id="IPR035986">
    <property type="entry name" value="PKD_dom_sf"/>
</dbReference>
<reference evidence="2" key="1">
    <citation type="submission" date="2019-11" db="EMBL/GenBank/DDBJ databases">
        <title>Microbial mats filling the niche in hypersaline microbial mats.</title>
        <authorList>
            <person name="Wong H.L."/>
            <person name="Macleod F.I."/>
            <person name="White R.A. III"/>
            <person name="Burns B.P."/>
        </authorList>
    </citation>
    <scope>NUCLEOTIDE SEQUENCE</scope>
    <source>
        <strain evidence="2">Bin_327</strain>
    </source>
</reference>
<evidence type="ECO:0000313" key="3">
    <source>
        <dbReference type="Proteomes" id="UP000630660"/>
    </source>
</evidence>
<dbReference type="SUPFAM" id="SSF49299">
    <property type="entry name" value="PKD domain"/>
    <property type="match status" value="1"/>
</dbReference>
<dbReference type="PROSITE" id="PS50093">
    <property type="entry name" value="PKD"/>
    <property type="match status" value="1"/>
</dbReference>
<dbReference type="PANTHER" id="PTHR36194:SF1">
    <property type="entry name" value="S-LAYER-LIKE PROTEIN"/>
    <property type="match status" value="1"/>
</dbReference>
<dbReference type="Proteomes" id="UP000630660">
    <property type="component" value="Unassembled WGS sequence"/>
</dbReference>
<dbReference type="EMBL" id="WJKJ01000120">
    <property type="protein sequence ID" value="MBD3364322.1"/>
    <property type="molecule type" value="Genomic_DNA"/>
</dbReference>
<evidence type="ECO:0000313" key="2">
    <source>
        <dbReference type="EMBL" id="MBD3364322.1"/>
    </source>
</evidence>
<dbReference type="AlphaFoldDB" id="A0A9D5K8L0"/>
<dbReference type="Gene3D" id="2.60.40.10">
    <property type="entry name" value="Immunoglobulins"/>
    <property type="match status" value="1"/>
</dbReference>
<dbReference type="CDD" id="cd00146">
    <property type="entry name" value="PKD"/>
    <property type="match status" value="1"/>
</dbReference>
<dbReference type="InterPro" id="IPR013229">
    <property type="entry name" value="PEGA"/>
</dbReference>
<accession>A0A9D5K8L0</accession>
<gene>
    <name evidence="2" type="ORF">GF359_03810</name>
</gene>
<dbReference type="InterPro" id="IPR000601">
    <property type="entry name" value="PKD_dom"/>
</dbReference>
<evidence type="ECO:0000259" key="1">
    <source>
        <dbReference type="PROSITE" id="PS50093"/>
    </source>
</evidence>
<proteinExistence type="predicted"/>
<sequence>MKPLNISLLFTYVFIMAGLNCRQDSFGNLMVRSEPQGAEIILDDSTTEETTDALISDIDEGTYELKLLLDGFEEWTDYVVIKADSTVTVDAELKQLTGALEVKSQPEGAAIWLDSDSTGHLTNHLFFGLAPGSHTVELSKDGYPSWDTTATIVADTTVTVGIDYSELNRLPLIPDAPQGLHEAVLGVVCEFSVSTTDPDGDKVSFKFDWGDGDSTEWSELVNSGTTYSDTHTFSATGTWPVRVKASDQNGATSDWSNTHMIEIKQANYYFLDDFNDYPLGGYPDWDNVSAEDGGSVEISDIHFGESGFSCKFTDPTEAAIARIGTVVAEKQKAGITFMWRIQQVGFFGFRAVDKDWSGTFYDWVSLYIIFDDGSRGYTGYICVASGSTGIPLCPYTPGEWYEIRAEFDQTARSFDVYVNGELKGTNMPFYGSLAEHVNEIHFIGFNNRTAGEVYVDDVGLYTTDESSYSYYPDNTIFNTWPAPNSCHFKAQSSSSE</sequence>
<feature type="domain" description="PKD" evidence="1">
    <location>
        <begin position="200"/>
        <end position="252"/>
    </location>
</feature>